<feature type="region of interest" description="Disordered" evidence="1">
    <location>
        <begin position="57"/>
        <end position="125"/>
    </location>
</feature>
<evidence type="ECO:0000313" key="2">
    <source>
        <dbReference type="EMBL" id="MBW0504533.1"/>
    </source>
</evidence>
<feature type="compositionally biased region" description="Polar residues" evidence="1">
    <location>
        <begin position="58"/>
        <end position="67"/>
    </location>
</feature>
<gene>
    <name evidence="2" type="ORF">O181_044248</name>
</gene>
<feature type="compositionally biased region" description="Polar residues" evidence="1">
    <location>
        <begin position="77"/>
        <end position="91"/>
    </location>
</feature>
<proteinExistence type="predicted"/>
<protein>
    <submittedName>
        <fullName evidence="2">Uncharacterized protein</fullName>
    </submittedName>
</protein>
<name>A0A9Q3HGG5_9BASI</name>
<feature type="compositionally biased region" description="Basic and acidic residues" evidence="1">
    <location>
        <begin position="109"/>
        <end position="118"/>
    </location>
</feature>
<feature type="compositionally biased region" description="Polar residues" evidence="1">
    <location>
        <begin position="99"/>
        <end position="108"/>
    </location>
</feature>
<comment type="caution">
    <text evidence="2">The sequence shown here is derived from an EMBL/GenBank/DDBJ whole genome shotgun (WGS) entry which is preliminary data.</text>
</comment>
<sequence>MISLIPSSINLSTPLIGNHLIVTSLLDQSKVIIWSMKDGNGQSTFKLGPIVTHGIQMPKTNPLQQDSPIPCMPHEQTPWQPTTGPSGTQWSEDLFRGPSQASDSQLPSHENDLTREPEPEIAPMQLSKEPFGKYFLFFVFFSVTNSPSPLLPPSSACPVTPPL</sequence>
<reference evidence="2" key="1">
    <citation type="submission" date="2021-03" db="EMBL/GenBank/DDBJ databases">
        <title>Draft genome sequence of rust myrtle Austropuccinia psidii MF-1, a brazilian biotype.</title>
        <authorList>
            <person name="Quecine M.C."/>
            <person name="Pachon D.M.R."/>
            <person name="Bonatelli M.L."/>
            <person name="Correr F.H."/>
            <person name="Franceschini L.M."/>
            <person name="Leite T.F."/>
            <person name="Margarido G.R.A."/>
            <person name="Almeida C.A."/>
            <person name="Ferrarezi J.A."/>
            <person name="Labate C.A."/>
        </authorList>
    </citation>
    <scope>NUCLEOTIDE SEQUENCE</scope>
    <source>
        <strain evidence="2">MF-1</strain>
    </source>
</reference>
<dbReference type="Proteomes" id="UP000765509">
    <property type="component" value="Unassembled WGS sequence"/>
</dbReference>
<keyword evidence="3" id="KW-1185">Reference proteome</keyword>
<dbReference type="AlphaFoldDB" id="A0A9Q3HGG5"/>
<accession>A0A9Q3HGG5</accession>
<evidence type="ECO:0000256" key="1">
    <source>
        <dbReference type="SAM" id="MobiDB-lite"/>
    </source>
</evidence>
<dbReference type="EMBL" id="AVOT02017991">
    <property type="protein sequence ID" value="MBW0504533.1"/>
    <property type="molecule type" value="Genomic_DNA"/>
</dbReference>
<evidence type="ECO:0000313" key="3">
    <source>
        <dbReference type="Proteomes" id="UP000765509"/>
    </source>
</evidence>
<organism evidence="2 3">
    <name type="scientific">Austropuccinia psidii MF-1</name>
    <dbReference type="NCBI Taxonomy" id="1389203"/>
    <lineage>
        <taxon>Eukaryota</taxon>
        <taxon>Fungi</taxon>
        <taxon>Dikarya</taxon>
        <taxon>Basidiomycota</taxon>
        <taxon>Pucciniomycotina</taxon>
        <taxon>Pucciniomycetes</taxon>
        <taxon>Pucciniales</taxon>
        <taxon>Sphaerophragmiaceae</taxon>
        <taxon>Austropuccinia</taxon>
    </lineage>
</organism>